<evidence type="ECO:0000256" key="1">
    <source>
        <dbReference type="SAM" id="MobiDB-lite"/>
    </source>
</evidence>
<accession>A0ABN9S7X6</accession>
<reference evidence="2" key="1">
    <citation type="submission" date="2023-10" db="EMBL/GenBank/DDBJ databases">
        <authorList>
            <person name="Chen Y."/>
            <person name="Shah S."/>
            <person name="Dougan E. K."/>
            <person name="Thang M."/>
            <person name="Chan C."/>
        </authorList>
    </citation>
    <scope>NUCLEOTIDE SEQUENCE [LARGE SCALE GENOMIC DNA]</scope>
</reference>
<feature type="region of interest" description="Disordered" evidence="1">
    <location>
        <begin position="325"/>
        <end position="344"/>
    </location>
</feature>
<comment type="caution">
    <text evidence="2">The sequence shown here is derived from an EMBL/GenBank/DDBJ whole genome shotgun (WGS) entry which is preliminary data.</text>
</comment>
<feature type="region of interest" description="Disordered" evidence="1">
    <location>
        <begin position="28"/>
        <end position="48"/>
    </location>
</feature>
<feature type="non-terminal residue" evidence="2">
    <location>
        <position position="344"/>
    </location>
</feature>
<dbReference type="EMBL" id="CAUYUJ010009602">
    <property type="protein sequence ID" value="CAK0827216.1"/>
    <property type="molecule type" value="Genomic_DNA"/>
</dbReference>
<keyword evidence="3" id="KW-1185">Reference proteome</keyword>
<organism evidence="2 3">
    <name type="scientific">Prorocentrum cordatum</name>
    <dbReference type="NCBI Taxonomy" id="2364126"/>
    <lineage>
        <taxon>Eukaryota</taxon>
        <taxon>Sar</taxon>
        <taxon>Alveolata</taxon>
        <taxon>Dinophyceae</taxon>
        <taxon>Prorocentrales</taxon>
        <taxon>Prorocentraceae</taxon>
        <taxon>Prorocentrum</taxon>
    </lineage>
</organism>
<name>A0ABN9S7X6_9DINO</name>
<feature type="region of interest" description="Disordered" evidence="1">
    <location>
        <begin position="64"/>
        <end position="112"/>
    </location>
</feature>
<sequence length="344" mass="38478">MQSDKGANHMINIKLKYTPRCWKVPALPGPQETHASDASMERAHREPAARSVFVDGDFNFGDYDEIDASMQGGQKPARQGPASGGHPARSRLSRVRSGTAPPEHSGGMSWPAFARPQSATQAARLARHPGQWQWLEALRATAELTPGRPTHWNTSTRASSTIDRTFAGHPRRQLCQGRLARRVRGAARELHVRGISDHSTAVASLLRRQRPLRDADMPAAIPRDVVRRPRFKEIGDGYSGQVHLAHKAPTDEHKYFTIAAQQEPENRRMQLVAQQRALRRRARLWAPPNARRCLATLEVEGREPVETVAINRAPSQHWGQVFRPAIPPDVGAQRRKEQRAHLGR</sequence>
<evidence type="ECO:0000313" key="3">
    <source>
        <dbReference type="Proteomes" id="UP001189429"/>
    </source>
</evidence>
<protein>
    <submittedName>
        <fullName evidence="2">Uncharacterized protein</fullName>
    </submittedName>
</protein>
<gene>
    <name evidence="2" type="ORF">PCOR1329_LOCUS26814</name>
</gene>
<feature type="compositionally biased region" description="Basic and acidic residues" evidence="1">
    <location>
        <begin position="39"/>
        <end position="48"/>
    </location>
</feature>
<dbReference type="Proteomes" id="UP001189429">
    <property type="component" value="Unassembled WGS sequence"/>
</dbReference>
<evidence type="ECO:0000313" key="2">
    <source>
        <dbReference type="EMBL" id="CAK0827216.1"/>
    </source>
</evidence>
<proteinExistence type="predicted"/>